<gene>
    <name evidence="4" type="ORF">C1881_08465</name>
</gene>
<feature type="domain" description="HTH tetR-type" evidence="3">
    <location>
        <begin position="75"/>
        <end position="135"/>
    </location>
</feature>
<evidence type="ECO:0000313" key="5">
    <source>
        <dbReference type="Proteomes" id="UP000253975"/>
    </source>
</evidence>
<dbReference type="Pfam" id="PF00440">
    <property type="entry name" value="TetR_N"/>
    <property type="match status" value="1"/>
</dbReference>
<dbReference type="Gene3D" id="1.10.357.10">
    <property type="entry name" value="Tetracycline Repressor, domain 2"/>
    <property type="match status" value="1"/>
</dbReference>
<name>A0A369LDS6_9ACTN</name>
<dbReference type="AlphaFoldDB" id="A0A369LDS6"/>
<evidence type="ECO:0000313" key="4">
    <source>
        <dbReference type="EMBL" id="RDB56376.1"/>
    </source>
</evidence>
<dbReference type="PANTHER" id="PTHR43479">
    <property type="entry name" value="ACREF/ENVCD OPERON REPRESSOR-RELATED"/>
    <property type="match status" value="1"/>
</dbReference>
<feature type="DNA-binding region" description="H-T-H motif" evidence="2">
    <location>
        <begin position="98"/>
        <end position="117"/>
    </location>
</feature>
<proteinExistence type="predicted"/>
<comment type="caution">
    <text evidence="4">The sequence shown here is derived from an EMBL/GenBank/DDBJ whole genome shotgun (WGS) entry which is preliminary data.</text>
</comment>
<evidence type="ECO:0000259" key="3">
    <source>
        <dbReference type="PROSITE" id="PS50977"/>
    </source>
</evidence>
<dbReference type="InterPro" id="IPR001647">
    <property type="entry name" value="HTH_TetR"/>
</dbReference>
<evidence type="ECO:0000256" key="1">
    <source>
        <dbReference type="ARBA" id="ARBA00023125"/>
    </source>
</evidence>
<dbReference type="Proteomes" id="UP000253975">
    <property type="component" value="Unassembled WGS sequence"/>
</dbReference>
<dbReference type="InterPro" id="IPR050624">
    <property type="entry name" value="HTH-type_Tx_Regulator"/>
</dbReference>
<sequence length="266" mass="28721">MIEPKGGRLTASNTATKAHEAYAAPAAPECDQVATPGAAATPAPVAAPTPAASAVVAPAAAPATTATAERDPRIARSRAALREAFITLVEERGIDGFSVGDLCTSAGLNRGTFYNHFRDKESLLASFEDEVIEGLGGVLAKFQNIKLRELAACSLTHRPLPMLVELYDYLREEGPFLHAMLGPGGDARFGMRLREAVCGRFVRSLLHERYQNDPSAFTRYYISFYSGAYLGVISEWIDSGMTETSEEMALISMRLLFIKPGESIKM</sequence>
<dbReference type="SUPFAM" id="SSF46689">
    <property type="entry name" value="Homeodomain-like"/>
    <property type="match status" value="1"/>
</dbReference>
<reference evidence="4 5" key="1">
    <citation type="journal article" date="2018" name="Elife">
        <title>Discovery and characterization of a prevalent human gut bacterial enzyme sufficient for the inactivation of a family of plant toxins.</title>
        <authorList>
            <person name="Koppel N."/>
            <person name="Bisanz J.E."/>
            <person name="Pandelia M.E."/>
            <person name="Turnbaugh P.J."/>
            <person name="Balskus E.P."/>
        </authorList>
    </citation>
    <scope>NUCLEOTIDE SEQUENCE [LARGE SCALE GENOMIC DNA]</scope>
    <source>
        <strain evidence="4 5">OB21 GAM31</strain>
    </source>
</reference>
<dbReference type="Pfam" id="PF14278">
    <property type="entry name" value="TetR_C_8"/>
    <property type="match status" value="1"/>
</dbReference>
<accession>A0A369LDS6</accession>
<dbReference type="GO" id="GO:0003677">
    <property type="term" value="F:DNA binding"/>
    <property type="evidence" value="ECO:0007669"/>
    <property type="project" value="UniProtKB-UniRule"/>
</dbReference>
<dbReference type="InterPro" id="IPR023772">
    <property type="entry name" value="DNA-bd_HTH_TetR-type_CS"/>
</dbReference>
<dbReference type="PANTHER" id="PTHR43479:SF7">
    <property type="entry name" value="TETR-FAMILY TRANSCRIPTIONAL REGULATOR"/>
    <property type="match status" value="1"/>
</dbReference>
<organism evidence="4 5">
    <name type="scientific">Slackia isoflavoniconvertens</name>
    <dbReference type="NCBI Taxonomy" id="572010"/>
    <lineage>
        <taxon>Bacteria</taxon>
        <taxon>Bacillati</taxon>
        <taxon>Actinomycetota</taxon>
        <taxon>Coriobacteriia</taxon>
        <taxon>Eggerthellales</taxon>
        <taxon>Eggerthellaceae</taxon>
        <taxon>Slackia</taxon>
    </lineage>
</organism>
<keyword evidence="1 2" id="KW-0238">DNA-binding</keyword>
<dbReference type="PROSITE" id="PS50977">
    <property type="entry name" value="HTH_TETR_2"/>
    <property type="match status" value="1"/>
</dbReference>
<evidence type="ECO:0000256" key="2">
    <source>
        <dbReference type="PROSITE-ProRule" id="PRU00335"/>
    </source>
</evidence>
<dbReference type="PRINTS" id="PR00455">
    <property type="entry name" value="HTHTETR"/>
</dbReference>
<dbReference type="EMBL" id="PPTO01000015">
    <property type="protein sequence ID" value="RDB56376.1"/>
    <property type="molecule type" value="Genomic_DNA"/>
</dbReference>
<dbReference type="InterPro" id="IPR009057">
    <property type="entry name" value="Homeodomain-like_sf"/>
</dbReference>
<dbReference type="InterPro" id="IPR039532">
    <property type="entry name" value="TetR_C_Firmicutes"/>
</dbReference>
<dbReference type="PROSITE" id="PS01081">
    <property type="entry name" value="HTH_TETR_1"/>
    <property type="match status" value="1"/>
</dbReference>
<protein>
    <submittedName>
        <fullName evidence="4">TetR/AcrR family transcriptional regulator</fullName>
    </submittedName>
</protein>